<accession>X0S6P3</accession>
<dbReference type="AlphaFoldDB" id="X0S6P3"/>
<reference evidence="4" key="1">
    <citation type="journal article" date="2014" name="Front. Microbiol.">
        <title>High frequency of phylogenetically diverse reductive dehalogenase-homologous genes in deep subseafloor sedimentary metagenomes.</title>
        <authorList>
            <person name="Kawai M."/>
            <person name="Futagami T."/>
            <person name="Toyoda A."/>
            <person name="Takaki Y."/>
            <person name="Nishi S."/>
            <person name="Hori S."/>
            <person name="Arai W."/>
            <person name="Tsubouchi T."/>
            <person name="Morono Y."/>
            <person name="Uchiyama I."/>
            <person name="Ito T."/>
            <person name="Fujiyama A."/>
            <person name="Inagaki F."/>
            <person name="Takami H."/>
        </authorList>
    </citation>
    <scope>NUCLEOTIDE SEQUENCE</scope>
    <source>
        <strain evidence="4">Expedition CK06-06</strain>
    </source>
</reference>
<dbReference type="Gene3D" id="3.30.572.10">
    <property type="entry name" value="Thymidylate synthase/dCMP hydroxymethylase domain"/>
    <property type="match status" value="1"/>
</dbReference>
<dbReference type="SUPFAM" id="SSF55831">
    <property type="entry name" value="Thymidylate synthase/dCMP hydroxymethylase"/>
    <property type="match status" value="1"/>
</dbReference>
<name>X0S6P3_9ZZZZ</name>
<dbReference type="InterPro" id="IPR023451">
    <property type="entry name" value="Thymidate_synth/dCMP_Mease_dom"/>
</dbReference>
<evidence type="ECO:0000256" key="1">
    <source>
        <dbReference type="ARBA" id="ARBA00022603"/>
    </source>
</evidence>
<gene>
    <name evidence="4" type="ORF">S01H1_13541</name>
</gene>
<keyword evidence="2" id="KW-0808">Transferase</keyword>
<dbReference type="PANTHER" id="PTHR11548:SF1">
    <property type="entry name" value="THYMIDYLATE SYNTHASE 1"/>
    <property type="match status" value="1"/>
</dbReference>
<dbReference type="GO" id="GO:0006231">
    <property type="term" value="P:dTMP biosynthetic process"/>
    <property type="evidence" value="ECO:0007669"/>
    <property type="project" value="TreeGrafter"/>
</dbReference>
<dbReference type="Pfam" id="PF00303">
    <property type="entry name" value="Thymidylat_synt"/>
    <property type="match status" value="1"/>
</dbReference>
<dbReference type="GO" id="GO:0005829">
    <property type="term" value="C:cytosol"/>
    <property type="evidence" value="ECO:0007669"/>
    <property type="project" value="TreeGrafter"/>
</dbReference>
<evidence type="ECO:0000313" key="4">
    <source>
        <dbReference type="EMBL" id="GAF76679.1"/>
    </source>
</evidence>
<sequence>MRVIKTRNVQQALPEALDTLRSYHHERGSRNGPVWVYPEPVTTVYLRPTERVLFWEDRDANPFFHLFESLWMLAGRQDVAWLEQFNSRMRQFSDNGETFHGAYGYRWRHHFGFDQLPVIADNLKKNPECRRQVLAMWDAEKDLGDVSKDLPCNDLALFTRGIDGELNMTVMCRSNDIIWGCYGANAVHFSILLEFMAAAIGCPVGTYTQISNNWHGYVETTEPLMHLADRADDLLHGSGPEGKIDVPWCPYENGAVEPFPLINTDVLIWQRDLGIFMSEGATAMGYRDRFFRRVAIPLLQAYQAFKDKELGLERFTLAQSKVMECQALD</sequence>
<protein>
    <recommendedName>
        <fullName evidence="3">Thymidylate synthase/dCMP hydroxymethylase domain-containing protein</fullName>
    </recommendedName>
</protein>
<feature type="non-terminal residue" evidence="4">
    <location>
        <position position="329"/>
    </location>
</feature>
<dbReference type="GO" id="GO:0032259">
    <property type="term" value="P:methylation"/>
    <property type="evidence" value="ECO:0007669"/>
    <property type="project" value="UniProtKB-KW"/>
</dbReference>
<evidence type="ECO:0000256" key="2">
    <source>
        <dbReference type="ARBA" id="ARBA00022679"/>
    </source>
</evidence>
<dbReference type="GO" id="GO:0004799">
    <property type="term" value="F:thymidylate synthase activity"/>
    <property type="evidence" value="ECO:0007669"/>
    <property type="project" value="TreeGrafter"/>
</dbReference>
<comment type="caution">
    <text evidence="4">The sequence shown here is derived from an EMBL/GenBank/DDBJ whole genome shotgun (WGS) entry which is preliminary data.</text>
</comment>
<feature type="domain" description="Thymidylate synthase/dCMP hydroxymethylase" evidence="3">
    <location>
        <begin position="68"/>
        <end position="230"/>
    </location>
</feature>
<dbReference type="PANTHER" id="PTHR11548">
    <property type="entry name" value="THYMIDYLATE SYNTHASE 1"/>
    <property type="match status" value="1"/>
</dbReference>
<evidence type="ECO:0000259" key="3">
    <source>
        <dbReference type="Pfam" id="PF00303"/>
    </source>
</evidence>
<keyword evidence="1" id="KW-0489">Methyltransferase</keyword>
<proteinExistence type="predicted"/>
<organism evidence="4">
    <name type="scientific">marine sediment metagenome</name>
    <dbReference type="NCBI Taxonomy" id="412755"/>
    <lineage>
        <taxon>unclassified sequences</taxon>
        <taxon>metagenomes</taxon>
        <taxon>ecological metagenomes</taxon>
    </lineage>
</organism>
<dbReference type="EMBL" id="BARS01006991">
    <property type="protein sequence ID" value="GAF76679.1"/>
    <property type="molecule type" value="Genomic_DNA"/>
</dbReference>
<dbReference type="InterPro" id="IPR045097">
    <property type="entry name" value="Thymidate_synth/dCMP_Mease"/>
</dbReference>
<dbReference type="InterPro" id="IPR036926">
    <property type="entry name" value="Thymidate_synth/dCMP_Mease_sf"/>
</dbReference>